<keyword evidence="2" id="KW-1185">Reference proteome</keyword>
<gene>
    <name evidence="1" type="ORF">SAMN04489757_14917</name>
</gene>
<dbReference type="EMBL" id="FOWD01000049">
    <property type="protein sequence ID" value="SFO62458.1"/>
    <property type="molecule type" value="Genomic_DNA"/>
</dbReference>
<accession>A0A1I5IPA8</accession>
<sequence length="53" mass="6210">MYKYLTLLNEIETMIKSGIYKQGEKISSIRRLSETYQCNKSTVIRTLLVLILI</sequence>
<dbReference type="SUPFAM" id="SSF46785">
    <property type="entry name" value="Winged helix' DNA-binding domain"/>
    <property type="match status" value="1"/>
</dbReference>
<evidence type="ECO:0000313" key="2">
    <source>
        <dbReference type="Proteomes" id="UP000198806"/>
    </source>
</evidence>
<dbReference type="InterPro" id="IPR036388">
    <property type="entry name" value="WH-like_DNA-bd_sf"/>
</dbReference>
<name>A0A1I5IPA8_9FIRM</name>
<evidence type="ECO:0000313" key="1">
    <source>
        <dbReference type="EMBL" id="SFO62458.1"/>
    </source>
</evidence>
<dbReference type="Gene3D" id="1.10.10.10">
    <property type="entry name" value="Winged helix-like DNA-binding domain superfamily/Winged helix DNA-binding domain"/>
    <property type="match status" value="1"/>
</dbReference>
<reference evidence="1 2" key="1">
    <citation type="submission" date="2016-10" db="EMBL/GenBank/DDBJ databases">
        <authorList>
            <person name="de Groot N.N."/>
        </authorList>
    </citation>
    <scope>NUCLEOTIDE SEQUENCE [LARGE SCALE GENOMIC DNA]</scope>
    <source>
        <strain evidence="1 2">DSM 1283</strain>
    </source>
</reference>
<dbReference type="STRING" id="1527.SAMN04489757_14917"/>
<proteinExistence type="predicted"/>
<dbReference type="Proteomes" id="UP000198806">
    <property type="component" value="Unassembled WGS sequence"/>
</dbReference>
<protein>
    <submittedName>
        <fullName evidence="1">Regulatory protein, gntR family</fullName>
    </submittedName>
</protein>
<organism evidence="1 2">
    <name type="scientific">Anaerocolumna aminovalerica</name>
    <dbReference type="NCBI Taxonomy" id="1527"/>
    <lineage>
        <taxon>Bacteria</taxon>
        <taxon>Bacillati</taxon>
        <taxon>Bacillota</taxon>
        <taxon>Clostridia</taxon>
        <taxon>Lachnospirales</taxon>
        <taxon>Lachnospiraceae</taxon>
        <taxon>Anaerocolumna</taxon>
    </lineage>
</organism>
<dbReference type="AlphaFoldDB" id="A0A1I5IPA8"/>
<dbReference type="RefSeq" id="WP_242961049.1">
    <property type="nucleotide sequence ID" value="NZ_BAABFM010000029.1"/>
</dbReference>
<dbReference type="InterPro" id="IPR036390">
    <property type="entry name" value="WH_DNA-bd_sf"/>
</dbReference>